<feature type="domain" description="ThuA-like" evidence="2">
    <location>
        <begin position="40"/>
        <end position="253"/>
    </location>
</feature>
<dbReference type="Pfam" id="PF06283">
    <property type="entry name" value="ThuA"/>
    <property type="match status" value="1"/>
</dbReference>
<dbReference type="Gene3D" id="3.40.50.880">
    <property type="match status" value="1"/>
</dbReference>
<dbReference type="RefSeq" id="WP_166586065.1">
    <property type="nucleotide sequence ID" value="NZ_WWEO01000042.1"/>
</dbReference>
<evidence type="ECO:0000259" key="2">
    <source>
        <dbReference type="Pfam" id="PF06283"/>
    </source>
</evidence>
<dbReference type="AlphaFoldDB" id="A0A965ZG87"/>
<organism evidence="3 4">
    <name type="scientific">Mucilaginibacter agri</name>
    <dbReference type="NCBI Taxonomy" id="2695265"/>
    <lineage>
        <taxon>Bacteria</taxon>
        <taxon>Pseudomonadati</taxon>
        <taxon>Bacteroidota</taxon>
        <taxon>Sphingobacteriia</taxon>
        <taxon>Sphingobacteriales</taxon>
        <taxon>Sphingobacteriaceae</taxon>
        <taxon>Mucilaginibacter</taxon>
    </lineage>
</organism>
<dbReference type="SUPFAM" id="SSF52317">
    <property type="entry name" value="Class I glutamine amidotransferase-like"/>
    <property type="match status" value="1"/>
</dbReference>
<dbReference type="InterPro" id="IPR029010">
    <property type="entry name" value="ThuA-like"/>
</dbReference>
<dbReference type="PANTHER" id="PTHR40469">
    <property type="entry name" value="SECRETED GLYCOSYL HYDROLASE"/>
    <property type="match status" value="1"/>
</dbReference>
<keyword evidence="1" id="KW-0732">Signal</keyword>
<proteinExistence type="predicted"/>
<name>A0A965ZG87_9SPHI</name>
<comment type="caution">
    <text evidence="3">The sequence shown here is derived from an EMBL/GenBank/DDBJ whole genome shotgun (WGS) entry which is preliminary data.</text>
</comment>
<feature type="chain" id="PRO_5037123661" evidence="1">
    <location>
        <begin position="28"/>
        <end position="283"/>
    </location>
</feature>
<reference evidence="3" key="1">
    <citation type="submission" date="2020-01" db="EMBL/GenBank/DDBJ databases">
        <authorList>
            <person name="Seo Y.L."/>
        </authorList>
    </citation>
    <scope>NUCLEOTIDE SEQUENCE</scope>
    <source>
        <strain evidence="3">R11</strain>
    </source>
</reference>
<accession>A0A965ZG87</accession>
<evidence type="ECO:0000313" key="4">
    <source>
        <dbReference type="Proteomes" id="UP000638732"/>
    </source>
</evidence>
<sequence length="283" mass="32873">MLNLVYKPVMWVFLSCVMLFSASGTSAQSTKPKFKVIAFYTAKSDQAHISFVHEANKWFPKMAEKYHFAYDSTNNWNNLNAEYLSHYQAVIFLDTRPEDPAQREAFQKYMDNGGGWIGFHFSAFALTPSDYPQNWDWYHNIFLGSGQYGSNTWRPTSAILRVEDPTHPVTKNIQHTFKTAPNEWYRWEKDLRKNPDIDILLAIDSASFPLGTGPKQSEIWHSGYYPVVWTNKNYKMVYFNMGHNDIDYEHHNNNDLSHTFDNAEEGKLILDALTWVSTGKKVK</sequence>
<reference evidence="3" key="2">
    <citation type="submission" date="2020-10" db="EMBL/GenBank/DDBJ databases">
        <title>Mucilaginibacter sp. nov., isolated from soil.</title>
        <authorList>
            <person name="Jeon C.O."/>
        </authorList>
    </citation>
    <scope>NUCLEOTIDE SEQUENCE</scope>
    <source>
        <strain evidence="3">R11</strain>
    </source>
</reference>
<evidence type="ECO:0000256" key="1">
    <source>
        <dbReference type="SAM" id="SignalP"/>
    </source>
</evidence>
<evidence type="ECO:0000313" key="3">
    <source>
        <dbReference type="EMBL" id="NCD70100.1"/>
    </source>
</evidence>
<gene>
    <name evidence="3" type="ORF">GSY63_12090</name>
</gene>
<protein>
    <submittedName>
        <fullName evidence="3">ThuA domain-containing protein</fullName>
    </submittedName>
</protein>
<dbReference type="InterPro" id="IPR029062">
    <property type="entry name" value="Class_I_gatase-like"/>
</dbReference>
<feature type="signal peptide" evidence="1">
    <location>
        <begin position="1"/>
        <end position="27"/>
    </location>
</feature>
<dbReference type="Proteomes" id="UP000638732">
    <property type="component" value="Unassembled WGS sequence"/>
</dbReference>
<keyword evidence="4" id="KW-1185">Reference proteome</keyword>
<dbReference type="PANTHER" id="PTHR40469:SF2">
    <property type="entry name" value="GALACTOSE-BINDING DOMAIN-LIKE SUPERFAMILY PROTEIN"/>
    <property type="match status" value="1"/>
</dbReference>
<dbReference type="EMBL" id="WWEO01000042">
    <property type="protein sequence ID" value="NCD70100.1"/>
    <property type="molecule type" value="Genomic_DNA"/>
</dbReference>